<evidence type="ECO:0000256" key="1">
    <source>
        <dbReference type="SAM" id="Phobius"/>
    </source>
</evidence>
<sequence>VLLFISTHSEQWRGDLFAGQEGSERNPKPVAIEKFTWICNEADHCLRFFSILLAGNFAFILNEAAVVLLTCGWLVQHKESFNQLQSSLQW</sequence>
<dbReference type="HOGENOM" id="CLU_138917_1_0_1"/>
<evidence type="ECO:0000313" key="2">
    <source>
        <dbReference type="EMBL" id="KIK80151.1"/>
    </source>
</evidence>
<reference evidence="3" key="2">
    <citation type="submission" date="2015-01" db="EMBL/GenBank/DDBJ databases">
        <title>Evolutionary Origins and Diversification of the Mycorrhizal Mutualists.</title>
        <authorList>
            <consortium name="DOE Joint Genome Institute"/>
            <consortium name="Mycorrhizal Genomics Consortium"/>
            <person name="Kohler A."/>
            <person name="Kuo A."/>
            <person name="Nagy L.G."/>
            <person name="Floudas D."/>
            <person name="Copeland A."/>
            <person name="Barry K.W."/>
            <person name="Cichocki N."/>
            <person name="Veneault-Fourrey C."/>
            <person name="LaButti K."/>
            <person name="Lindquist E.A."/>
            <person name="Lipzen A."/>
            <person name="Lundell T."/>
            <person name="Morin E."/>
            <person name="Murat C."/>
            <person name="Riley R."/>
            <person name="Ohm R."/>
            <person name="Sun H."/>
            <person name="Tunlid A."/>
            <person name="Henrissat B."/>
            <person name="Grigoriev I.V."/>
            <person name="Hibbett D.S."/>
            <person name="Martin F."/>
        </authorList>
    </citation>
    <scope>NUCLEOTIDE SEQUENCE [LARGE SCALE GENOMIC DNA]</scope>
    <source>
        <strain evidence="3">Ve08.2h10</strain>
    </source>
</reference>
<feature type="transmembrane region" description="Helical" evidence="1">
    <location>
        <begin position="51"/>
        <end position="75"/>
    </location>
</feature>
<dbReference type="EMBL" id="KN826088">
    <property type="protein sequence ID" value="KIK80151.1"/>
    <property type="molecule type" value="Genomic_DNA"/>
</dbReference>
<feature type="non-terminal residue" evidence="2">
    <location>
        <position position="1"/>
    </location>
</feature>
<keyword evidence="3" id="KW-1185">Reference proteome</keyword>
<dbReference type="Proteomes" id="UP000054538">
    <property type="component" value="Unassembled WGS sequence"/>
</dbReference>
<dbReference type="InParanoid" id="A0A0D0D8S9"/>
<keyword evidence="1" id="KW-0812">Transmembrane</keyword>
<organism evidence="2 3">
    <name type="scientific">Paxillus rubicundulus Ve08.2h10</name>
    <dbReference type="NCBI Taxonomy" id="930991"/>
    <lineage>
        <taxon>Eukaryota</taxon>
        <taxon>Fungi</taxon>
        <taxon>Dikarya</taxon>
        <taxon>Basidiomycota</taxon>
        <taxon>Agaricomycotina</taxon>
        <taxon>Agaricomycetes</taxon>
        <taxon>Agaricomycetidae</taxon>
        <taxon>Boletales</taxon>
        <taxon>Paxilineae</taxon>
        <taxon>Paxillaceae</taxon>
        <taxon>Paxillus</taxon>
    </lineage>
</organism>
<evidence type="ECO:0000313" key="3">
    <source>
        <dbReference type="Proteomes" id="UP000054538"/>
    </source>
</evidence>
<accession>A0A0D0D8S9</accession>
<keyword evidence="1" id="KW-0472">Membrane</keyword>
<protein>
    <submittedName>
        <fullName evidence="2">Uncharacterized protein</fullName>
    </submittedName>
</protein>
<dbReference type="AlphaFoldDB" id="A0A0D0D8S9"/>
<reference evidence="2 3" key="1">
    <citation type="submission" date="2014-04" db="EMBL/GenBank/DDBJ databases">
        <authorList>
            <consortium name="DOE Joint Genome Institute"/>
            <person name="Kuo A."/>
            <person name="Kohler A."/>
            <person name="Jargeat P."/>
            <person name="Nagy L.G."/>
            <person name="Floudas D."/>
            <person name="Copeland A."/>
            <person name="Barry K.W."/>
            <person name="Cichocki N."/>
            <person name="Veneault-Fourrey C."/>
            <person name="LaButti K."/>
            <person name="Lindquist E.A."/>
            <person name="Lipzen A."/>
            <person name="Lundell T."/>
            <person name="Morin E."/>
            <person name="Murat C."/>
            <person name="Sun H."/>
            <person name="Tunlid A."/>
            <person name="Henrissat B."/>
            <person name="Grigoriev I.V."/>
            <person name="Hibbett D.S."/>
            <person name="Martin F."/>
            <person name="Nordberg H.P."/>
            <person name="Cantor M.N."/>
            <person name="Hua S.X."/>
        </authorList>
    </citation>
    <scope>NUCLEOTIDE SEQUENCE [LARGE SCALE GENOMIC DNA]</scope>
    <source>
        <strain evidence="2 3">Ve08.2h10</strain>
    </source>
</reference>
<proteinExistence type="predicted"/>
<keyword evidence="1" id="KW-1133">Transmembrane helix</keyword>
<gene>
    <name evidence="2" type="ORF">PAXRUDRAFT_159406</name>
</gene>
<name>A0A0D0D8S9_9AGAM</name>